<dbReference type="EMBL" id="JBELQC010000001">
    <property type="protein sequence ID" value="MFL9841461.1"/>
    <property type="molecule type" value="Genomic_DNA"/>
</dbReference>
<reference evidence="1 2" key="1">
    <citation type="submission" date="2024-06" db="EMBL/GenBank/DDBJ databases">
        <authorList>
            <person name="Kaempfer P."/>
            <person name="Viver T."/>
        </authorList>
    </citation>
    <scope>NUCLEOTIDE SEQUENCE [LARGE SCALE GENOMIC DNA]</scope>
    <source>
        <strain evidence="1 2">ST-64</strain>
    </source>
</reference>
<keyword evidence="2" id="KW-1185">Reference proteome</keyword>
<evidence type="ECO:0000313" key="2">
    <source>
        <dbReference type="Proteomes" id="UP001629244"/>
    </source>
</evidence>
<protein>
    <recommendedName>
        <fullName evidence="3">Lipoprotein</fullName>
    </recommendedName>
</protein>
<evidence type="ECO:0008006" key="3">
    <source>
        <dbReference type="Google" id="ProtNLM"/>
    </source>
</evidence>
<sequence length="131" mass="13943">MAAALIGTANLASACLTREFEDHVFLGERPDVSLPAGLMALRVEVLDAAQFEKRGYVDRAVVVVLESKAGLIAGQRLHLNAVIASSCSRWGKVDGPAYVIGKLVSGPSGPVFQAASYRYDQVISRLRGSVQ</sequence>
<organism evidence="1 2">
    <name type="scientific">Sphingomonas plantiphila</name>
    <dbReference type="NCBI Taxonomy" id="3163295"/>
    <lineage>
        <taxon>Bacteria</taxon>
        <taxon>Pseudomonadati</taxon>
        <taxon>Pseudomonadota</taxon>
        <taxon>Alphaproteobacteria</taxon>
        <taxon>Sphingomonadales</taxon>
        <taxon>Sphingomonadaceae</taxon>
        <taxon>Sphingomonas</taxon>
    </lineage>
</organism>
<evidence type="ECO:0000313" key="1">
    <source>
        <dbReference type="EMBL" id="MFL9841461.1"/>
    </source>
</evidence>
<accession>A0ABW8YME8</accession>
<dbReference type="Proteomes" id="UP001629244">
    <property type="component" value="Unassembled WGS sequence"/>
</dbReference>
<gene>
    <name evidence="1" type="ORF">ABS767_10845</name>
</gene>
<proteinExistence type="predicted"/>
<dbReference type="RefSeq" id="WP_408078361.1">
    <property type="nucleotide sequence ID" value="NZ_JBELQC010000001.1"/>
</dbReference>
<name>A0ABW8YME8_9SPHN</name>
<comment type="caution">
    <text evidence="1">The sequence shown here is derived from an EMBL/GenBank/DDBJ whole genome shotgun (WGS) entry which is preliminary data.</text>
</comment>